<dbReference type="InterPro" id="IPR001447">
    <property type="entry name" value="Arylamine_N-AcTrfase"/>
</dbReference>
<evidence type="ECO:0000256" key="2">
    <source>
        <dbReference type="RuleBase" id="RU003452"/>
    </source>
</evidence>
<dbReference type="PANTHER" id="PTHR11786">
    <property type="entry name" value="N-HYDROXYARYLAMINE O-ACETYLTRANSFERASE"/>
    <property type="match status" value="1"/>
</dbReference>
<dbReference type="Pfam" id="PF00797">
    <property type="entry name" value="Acetyltransf_2"/>
    <property type="match status" value="1"/>
</dbReference>
<name>A0ABT8RGU9_9BACT</name>
<organism evidence="3 4">
    <name type="scientific">Rhodocytophaga aerolata</name>
    <dbReference type="NCBI Taxonomy" id="455078"/>
    <lineage>
        <taxon>Bacteria</taxon>
        <taxon>Pseudomonadati</taxon>
        <taxon>Bacteroidota</taxon>
        <taxon>Cytophagia</taxon>
        <taxon>Cytophagales</taxon>
        <taxon>Rhodocytophagaceae</taxon>
        <taxon>Rhodocytophaga</taxon>
    </lineage>
</organism>
<dbReference type="EMBL" id="JAUKPO010000032">
    <property type="protein sequence ID" value="MDO1450579.1"/>
    <property type="molecule type" value="Genomic_DNA"/>
</dbReference>
<sequence>MRNFSYSFRLYTRLPKGQKDKVMNTQLYLKRIYYPGELTPTLEVLSLLQQAHLMSVPFENLAIHYNITIDLAHSYDKIVVENKGGFCYELNGLFYQLLTTLGFNVKMISARVFAHDGYGPEFDHMAILATIDNDKYLVDVGFGEFAFHPLPLKVNLVLKDPRGLFKMEVTEENEWVVKKKNADGDFIPEYVFSEKERQIEEFLPMCHYHQTSKESHFTQKLICSLPTTDGRITLTGNKFKITTHHTVSEKLLTTQSEVQQILQTYFNIKYTKAIG</sequence>
<comment type="caution">
    <text evidence="3">The sequence shown here is derived from an EMBL/GenBank/DDBJ whole genome shotgun (WGS) entry which is preliminary data.</text>
</comment>
<dbReference type="Gene3D" id="3.30.2140.20">
    <property type="match status" value="1"/>
</dbReference>
<reference evidence="3" key="1">
    <citation type="submission" date="2023-07" db="EMBL/GenBank/DDBJ databases">
        <title>The genome sequence of Rhodocytophaga aerolata KACC 12507.</title>
        <authorList>
            <person name="Zhang X."/>
        </authorList>
    </citation>
    <scope>NUCLEOTIDE SEQUENCE</scope>
    <source>
        <strain evidence="3">KACC 12507</strain>
    </source>
</reference>
<comment type="similarity">
    <text evidence="1 2">Belongs to the arylamine N-acetyltransferase family.</text>
</comment>
<dbReference type="SUPFAM" id="SSF54001">
    <property type="entry name" value="Cysteine proteinases"/>
    <property type="match status" value="1"/>
</dbReference>
<evidence type="ECO:0000256" key="1">
    <source>
        <dbReference type="ARBA" id="ARBA00006547"/>
    </source>
</evidence>
<proteinExistence type="inferred from homology"/>
<gene>
    <name evidence="3" type="ORF">Q0590_30170</name>
</gene>
<protein>
    <submittedName>
        <fullName evidence="3">Arylamine N-acetyltransferase</fullName>
    </submittedName>
</protein>
<dbReference type="InterPro" id="IPR038765">
    <property type="entry name" value="Papain-like_cys_pep_sf"/>
</dbReference>
<dbReference type="PANTHER" id="PTHR11786:SF0">
    <property type="entry name" value="ARYLAMINE N-ACETYLTRANSFERASE 4-RELATED"/>
    <property type="match status" value="1"/>
</dbReference>
<evidence type="ECO:0000313" key="3">
    <source>
        <dbReference type="EMBL" id="MDO1450579.1"/>
    </source>
</evidence>
<dbReference type="PRINTS" id="PR01543">
    <property type="entry name" value="ANATRNSFRASE"/>
</dbReference>
<keyword evidence="4" id="KW-1185">Reference proteome</keyword>
<dbReference type="InterPro" id="IPR053710">
    <property type="entry name" value="Arylamine_NAT_domain_sf"/>
</dbReference>
<accession>A0ABT8RGU9</accession>
<evidence type="ECO:0000313" key="4">
    <source>
        <dbReference type="Proteomes" id="UP001168528"/>
    </source>
</evidence>
<dbReference type="Proteomes" id="UP001168528">
    <property type="component" value="Unassembled WGS sequence"/>
</dbReference>
<dbReference type="RefSeq" id="WP_302041380.1">
    <property type="nucleotide sequence ID" value="NZ_JAUKPO010000032.1"/>
</dbReference>